<accession>A0A820SKM1</accession>
<dbReference type="InterPro" id="IPR001258">
    <property type="entry name" value="NHL_repeat"/>
</dbReference>
<dbReference type="Gene3D" id="2.120.10.30">
    <property type="entry name" value="TolB, C-terminal domain"/>
    <property type="match status" value="1"/>
</dbReference>
<dbReference type="GO" id="GO:0008270">
    <property type="term" value="F:zinc ion binding"/>
    <property type="evidence" value="ECO:0007669"/>
    <property type="project" value="UniProtKB-KW"/>
</dbReference>
<name>A0A820SKM1_9BILA</name>
<dbReference type="GO" id="GO:0000209">
    <property type="term" value="P:protein polyubiquitination"/>
    <property type="evidence" value="ECO:0007669"/>
    <property type="project" value="TreeGrafter"/>
</dbReference>
<dbReference type="InterPro" id="IPR011042">
    <property type="entry name" value="6-blade_b-propeller_TolB-like"/>
</dbReference>
<dbReference type="PANTHER" id="PTHR24104">
    <property type="entry name" value="E3 UBIQUITIN-PROTEIN LIGASE NHLRC1-RELATED"/>
    <property type="match status" value="1"/>
</dbReference>
<dbReference type="CDD" id="cd05819">
    <property type="entry name" value="NHL"/>
    <property type="match status" value="1"/>
</dbReference>
<organism evidence="3 4">
    <name type="scientific">Rotaria socialis</name>
    <dbReference type="NCBI Taxonomy" id="392032"/>
    <lineage>
        <taxon>Eukaryota</taxon>
        <taxon>Metazoa</taxon>
        <taxon>Spiralia</taxon>
        <taxon>Gnathifera</taxon>
        <taxon>Rotifera</taxon>
        <taxon>Eurotatoria</taxon>
        <taxon>Bdelloidea</taxon>
        <taxon>Philodinida</taxon>
        <taxon>Philodinidae</taxon>
        <taxon>Rotaria</taxon>
    </lineage>
</organism>
<dbReference type="GO" id="GO:0043161">
    <property type="term" value="P:proteasome-mediated ubiquitin-dependent protein catabolic process"/>
    <property type="evidence" value="ECO:0007669"/>
    <property type="project" value="TreeGrafter"/>
</dbReference>
<evidence type="ECO:0000313" key="4">
    <source>
        <dbReference type="Proteomes" id="UP000663862"/>
    </source>
</evidence>
<proteinExistence type="predicted"/>
<comment type="caution">
    <text evidence="3">The sequence shown here is derived from an EMBL/GenBank/DDBJ whole genome shotgun (WGS) entry which is preliminary data.</text>
</comment>
<gene>
    <name evidence="3" type="ORF">TSG867_LOCUS17262</name>
</gene>
<feature type="domain" description="MACPF" evidence="2">
    <location>
        <begin position="180"/>
        <end position="252"/>
    </location>
</feature>
<dbReference type="InterPro" id="IPR050952">
    <property type="entry name" value="TRIM-NHL_E3_ligases"/>
</dbReference>
<dbReference type="AlphaFoldDB" id="A0A820SKM1"/>
<keyword evidence="1" id="KW-0677">Repeat</keyword>
<evidence type="ECO:0000313" key="3">
    <source>
        <dbReference type="EMBL" id="CAF4454483.1"/>
    </source>
</evidence>
<dbReference type="PANTHER" id="PTHR24104:SF25">
    <property type="entry name" value="PROTEIN LIN-41"/>
    <property type="match status" value="1"/>
</dbReference>
<dbReference type="Pfam" id="PF01823">
    <property type="entry name" value="MACPF"/>
    <property type="match status" value="1"/>
</dbReference>
<reference evidence="3" key="1">
    <citation type="submission" date="2021-02" db="EMBL/GenBank/DDBJ databases">
        <authorList>
            <person name="Nowell W R."/>
        </authorList>
    </citation>
    <scope>NUCLEOTIDE SEQUENCE</scope>
</reference>
<sequence length="690" mass="76243">MHQPIYMVLGVLSFYVQYVYLSSSSAKLFQFTEEARAALCPFVGTEGMKCFDDSPLKRSGRTFDTGYMQLPRSVGISIDRSTGLLKAPAVKLTYLPAGSRVWTDGYTGDMFDMINEAILGPASRVVSAYNAARVQIFQNASQLSAAWQQTFADGNVRGGELACPLDILAYVNSYFGHGEALALSQRPIGLYTMSLNASTVELNSFALRALSHLTAMFDIDLYEDFIDAWGTHIITKSLVGGMIEERAKVTRCFRAADNGMFARCIPFWDRRLISSSCAYYAAQTRVISKRLLGGNVQVDHEDEWKRTLAAGPALLQILEMVPWYDFVTDAAVKKNLHTVIRYRLRNVDNLQAQAVRQADARLSPCVSVPLSSAYIKFNSLWKKNGITVAGGNGAGSSINQLDGAQGLFIDDDQTLYIADYGNHRIVEWKAGATCGRVVAGGNGRGSRADQLNHAHDVIVDKVRDCLFIADWLNQRVVRWPLRGATIGEVIINDGAATYLAMDEQGFLYVTNWLGHEVKRWLVGETQGTVVAGGNGIGSRLNQLNSARKVFVDRDRSVYVSDWFNHRVMKWVEGAKEGIVVAGGRGMGNSLSQLNFPEGVIVDQFGTVYVADRYNHRIMRWPKGATEGEILVGGNGAGSTSSQLNEPIAYLPKILKDYPKYLQDLKEIGNIGSRLDLCPNYFHLLHLLNMI</sequence>
<evidence type="ECO:0000256" key="1">
    <source>
        <dbReference type="ARBA" id="ARBA00022737"/>
    </source>
</evidence>
<dbReference type="SUPFAM" id="SSF101898">
    <property type="entry name" value="NHL repeat"/>
    <property type="match status" value="1"/>
</dbReference>
<dbReference type="Gene3D" id="2.40.10.500">
    <property type="match status" value="1"/>
</dbReference>
<protein>
    <recommendedName>
        <fullName evidence="2">MACPF domain-containing protein</fullName>
    </recommendedName>
</protein>
<dbReference type="GO" id="GO:0061630">
    <property type="term" value="F:ubiquitin protein ligase activity"/>
    <property type="evidence" value="ECO:0007669"/>
    <property type="project" value="TreeGrafter"/>
</dbReference>
<evidence type="ECO:0000259" key="2">
    <source>
        <dbReference type="Pfam" id="PF01823"/>
    </source>
</evidence>
<dbReference type="Pfam" id="PF01436">
    <property type="entry name" value="NHL"/>
    <property type="match status" value="1"/>
</dbReference>
<dbReference type="Proteomes" id="UP000663862">
    <property type="component" value="Unassembled WGS sequence"/>
</dbReference>
<dbReference type="EMBL" id="CAJOBQ010001094">
    <property type="protein sequence ID" value="CAF4454483.1"/>
    <property type="molecule type" value="Genomic_DNA"/>
</dbReference>
<dbReference type="InterPro" id="IPR020864">
    <property type="entry name" value="MACPF"/>
</dbReference>